<protein>
    <submittedName>
        <fullName evidence="1">Uncharacterized protein</fullName>
    </submittedName>
</protein>
<dbReference type="EMBL" id="ML208267">
    <property type="protein sequence ID" value="TFK74588.1"/>
    <property type="molecule type" value="Genomic_DNA"/>
</dbReference>
<proteinExistence type="predicted"/>
<gene>
    <name evidence="1" type="ORF">BDN72DRAFT_759654</name>
</gene>
<evidence type="ECO:0000313" key="1">
    <source>
        <dbReference type="EMBL" id="TFK74588.1"/>
    </source>
</evidence>
<accession>A0ACD3B8F0</accession>
<keyword evidence="2" id="KW-1185">Reference proteome</keyword>
<dbReference type="Proteomes" id="UP000308600">
    <property type="component" value="Unassembled WGS sequence"/>
</dbReference>
<reference evidence="1 2" key="1">
    <citation type="journal article" date="2019" name="Nat. Ecol. Evol.">
        <title>Megaphylogeny resolves global patterns of mushroom evolution.</title>
        <authorList>
            <person name="Varga T."/>
            <person name="Krizsan K."/>
            <person name="Foldi C."/>
            <person name="Dima B."/>
            <person name="Sanchez-Garcia M."/>
            <person name="Sanchez-Ramirez S."/>
            <person name="Szollosi G.J."/>
            <person name="Szarkandi J.G."/>
            <person name="Papp V."/>
            <person name="Albert L."/>
            <person name="Andreopoulos W."/>
            <person name="Angelini C."/>
            <person name="Antonin V."/>
            <person name="Barry K.W."/>
            <person name="Bougher N.L."/>
            <person name="Buchanan P."/>
            <person name="Buyck B."/>
            <person name="Bense V."/>
            <person name="Catcheside P."/>
            <person name="Chovatia M."/>
            <person name="Cooper J."/>
            <person name="Damon W."/>
            <person name="Desjardin D."/>
            <person name="Finy P."/>
            <person name="Geml J."/>
            <person name="Haridas S."/>
            <person name="Hughes K."/>
            <person name="Justo A."/>
            <person name="Karasinski D."/>
            <person name="Kautmanova I."/>
            <person name="Kiss B."/>
            <person name="Kocsube S."/>
            <person name="Kotiranta H."/>
            <person name="LaButti K.M."/>
            <person name="Lechner B.E."/>
            <person name="Liimatainen K."/>
            <person name="Lipzen A."/>
            <person name="Lukacs Z."/>
            <person name="Mihaltcheva S."/>
            <person name="Morgado L.N."/>
            <person name="Niskanen T."/>
            <person name="Noordeloos M.E."/>
            <person name="Ohm R.A."/>
            <person name="Ortiz-Santana B."/>
            <person name="Ovrebo C."/>
            <person name="Racz N."/>
            <person name="Riley R."/>
            <person name="Savchenko A."/>
            <person name="Shiryaev A."/>
            <person name="Soop K."/>
            <person name="Spirin V."/>
            <person name="Szebenyi C."/>
            <person name="Tomsovsky M."/>
            <person name="Tulloss R.E."/>
            <person name="Uehling J."/>
            <person name="Grigoriev I.V."/>
            <person name="Vagvolgyi C."/>
            <person name="Papp T."/>
            <person name="Martin F.M."/>
            <person name="Miettinen O."/>
            <person name="Hibbett D.S."/>
            <person name="Nagy L.G."/>
        </authorList>
    </citation>
    <scope>NUCLEOTIDE SEQUENCE [LARGE SCALE GENOMIC DNA]</scope>
    <source>
        <strain evidence="1 2">NL-1719</strain>
    </source>
</reference>
<sequence length="188" mass="20479">MSNKPSGKFSIYRTALQAVSARTGAPLPSLIVSFGILHEITAIAPLVGIFYAARAFGLGERIITTITPTQRTRDATGEVDGTLPWYQDKLKGWVEEGEGWAYRVGRRYGIFGYEKRAPGEPSTALSDMEPGVLSKRVAGDVANAVVAYAATKALIPVRVGVSLYLTPAFSRGVIEPIRHLIVRTFRRQ</sequence>
<organism evidence="1 2">
    <name type="scientific">Pluteus cervinus</name>
    <dbReference type="NCBI Taxonomy" id="181527"/>
    <lineage>
        <taxon>Eukaryota</taxon>
        <taxon>Fungi</taxon>
        <taxon>Dikarya</taxon>
        <taxon>Basidiomycota</taxon>
        <taxon>Agaricomycotina</taxon>
        <taxon>Agaricomycetes</taxon>
        <taxon>Agaricomycetidae</taxon>
        <taxon>Agaricales</taxon>
        <taxon>Pluteineae</taxon>
        <taxon>Pluteaceae</taxon>
        <taxon>Pluteus</taxon>
    </lineage>
</organism>
<evidence type="ECO:0000313" key="2">
    <source>
        <dbReference type="Proteomes" id="UP000308600"/>
    </source>
</evidence>
<name>A0ACD3B8F0_9AGAR</name>